<dbReference type="Pfam" id="PF02302">
    <property type="entry name" value="PTS_IIB"/>
    <property type="match status" value="1"/>
</dbReference>
<evidence type="ECO:0000256" key="5">
    <source>
        <dbReference type="ARBA" id="ARBA00022683"/>
    </source>
</evidence>
<dbReference type="PANTHER" id="PTHR30505">
    <property type="entry name" value="FRUCTOSE-LIKE PERMEASE"/>
    <property type="match status" value="1"/>
</dbReference>
<keyword evidence="6" id="KW-0418">Kinase</keyword>
<proteinExistence type="predicted"/>
<keyword evidence="2" id="KW-0597">Phosphoprotein</keyword>
<keyword evidence="3" id="KW-0762">Sugar transport</keyword>
<dbReference type="Proteomes" id="UP000721415">
    <property type="component" value="Unassembled WGS sequence"/>
</dbReference>
<dbReference type="SUPFAM" id="SSF52794">
    <property type="entry name" value="PTS system IIB component-like"/>
    <property type="match status" value="1"/>
</dbReference>
<gene>
    <name evidence="8" type="ORF">HZY91_05560</name>
</gene>
<organism evidence="8 9">
    <name type="scientific">Facklamia lactis</name>
    <dbReference type="NCBI Taxonomy" id="2749967"/>
    <lineage>
        <taxon>Bacteria</taxon>
        <taxon>Bacillati</taxon>
        <taxon>Bacillota</taxon>
        <taxon>Bacilli</taxon>
        <taxon>Lactobacillales</taxon>
        <taxon>Aerococcaceae</taxon>
        <taxon>Facklamia</taxon>
    </lineage>
</organism>
<keyword evidence="1" id="KW-0813">Transport</keyword>
<dbReference type="EMBL" id="JACBXQ010000003">
    <property type="protein sequence ID" value="MBG9986359.1"/>
    <property type="molecule type" value="Genomic_DNA"/>
</dbReference>
<comment type="caution">
    <text evidence="8">The sequence shown here is derived from an EMBL/GenBank/DDBJ whole genome shotgun (WGS) entry which is preliminary data.</text>
</comment>
<feature type="domain" description="PTS EIIB type-2" evidence="7">
    <location>
        <begin position="1"/>
        <end position="105"/>
    </location>
</feature>
<evidence type="ECO:0000313" key="9">
    <source>
        <dbReference type="Proteomes" id="UP000721415"/>
    </source>
</evidence>
<dbReference type="CDD" id="cd05569">
    <property type="entry name" value="PTS_IIB_fructose"/>
    <property type="match status" value="1"/>
</dbReference>
<evidence type="ECO:0000256" key="4">
    <source>
        <dbReference type="ARBA" id="ARBA00022679"/>
    </source>
</evidence>
<evidence type="ECO:0000256" key="2">
    <source>
        <dbReference type="ARBA" id="ARBA00022553"/>
    </source>
</evidence>
<dbReference type="Gene3D" id="3.40.50.2300">
    <property type="match status" value="1"/>
</dbReference>
<dbReference type="InterPro" id="IPR003501">
    <property type="entry name" value="PTS_EIIB_2/3"/>
</dbReference>
<dbReference type="InterPro" id="IPR003353">
    <property type="entry name" value="PTS_IIB_fruc"/>
</dbReference>
<keyword evidence="4" id="KW-0808">Transferase</keyword>
<dbReference type="InterPro" id="IPR013011">
    <property type="entry name" value="PTS_EIIB_2"/>
</dbReference>
<sequence length="105" mass="11653">MKIVAVVACTSGIAHTYIAKEKLFSAATKKGHRIKIETQGTIGIENELTNEDIKEADIVILATDIQTIGNERFIDKKKIKVPTNIAVKAASQLIEKLEKEYIKEE</sequence>
<dbReference type="InterPro" id="IPR036095">
    <property type="entry name" value="PTS_EIIB-like_sf"/>
</dbReference>
<dbReference type="PROSITE" id="PS51099">
    <property type="entry name" value="PTS_EIIB_TYPE_2"/>
    <property type="match status" value="1"/>
</dbReference>
<evidence type="ECO:0000313" key="8">
    <source>
        <dbReference type="EMBL" id="MBG9986359.1"/>
    </source>
</evidence>
<reference evidence="8 9" key="1">
    <citation type="submission" date="2020-07" db="EMBL/GenBank/DDBJ databases">
        <title>Facklamia lactis sp. nov., isolated from raw milk.</title>
        <authorList>
            <person name="Doll E.V."/>
            <person name="Huptas C."/>
            <person name="Staib L."/>
            <person name="Wenning M."/>
            <person name="Scherer S."/>
        </authorList>
    </citation>
    <scope>NUCLEOTIDE SEQUENCE [LARGE SCALE GENOMIC DNA]</scope>
    <source>
        <strain evidence="8 9">DSM 111018</strain>
    </source>
</reference>
<protein>
    <submittedName>
        <fullName evidence="8">PTS fructose transporter subunit IIB</fullName>
    </submittedName>
</protein>
<dbReference type="RefSeq" id="WP_197115284.1">
    <property type="nucleotide sequence ID" value="NZ_JACBXQ010000003.1"/>
</dbReference>
<name>A0ABS0LSX2_9LACT</name>
<accession>A0ABS0LSX2</accession>
<evidence type="ECO:0000256" key="6">
    <source>
        <dbReference type="ARBA" id="ARBA00022777"/>
    </source>
</evidence>
<dbReference type="NCBIfam" id="TIGR00829">
    <property type="entry name" value="FRU"/>
    <property type="match status" value="1"/>
</dbReference>
<evidence type="ECO:0000259" key="7">
    <source>
        <dbReference type="PROSITE" id="PS51099"/>
    </source>
</evidence>
<evidence type="ECO:0000256" key="1">
    <source>
        <dbReference type="ARBA" id="ARBA00022448"/>
    </source>
</evidence>
<dbReference type="PANTHER" id="PTHR30505:SF0">
    <property type="entry name" value="FRUCTOSE-LIKE PTS SYSTEM EIIBC COMPONENT-RELATED"/>
    <property type="match status" value="1"/>
</dbReference>
<keyword evidence="9" id="KW-1185">Reference proteome</keyword>
<keyword evidence="5" id="KW-0598">Phosphotransferase system</keyword>
<dbReference type="InterPro" id="IPR050864">
    <property type="entry name" value="Bacterial_PTS_Sugar_Transport"/>
</dbReference>
<evidence type="ECO:0000256" key="3">
    <source>
        <dbReference type="ARBA" id="ARBA00022597"/>
    </source>
</evidence>